<evidence type="ECO:0000313" key="6">
    <source>
        <dbReference type="EMBL" id="MCD5315024.1"/>
    </source>
</evidence>
<feature type="region of interest" description="Disordered" evidence="4">
    <location>
        <begin position="29"/>
        <end position="49"/>
    </location>
</feature>
<keyword evidence="7" id="KW-1185">Reference proteome</keyword>
<proteinExistence type="predicted"/>
<gene>
    <name evidence="6" type="ORF">LR394_29380</name>
</gene>
<dbReference type="RefSeq" id="WP_231447830.1">
    <property type="nucleotide sequence ID" value="NZ_JAJOMB010000019.1"/>
</dbReference>
<organism evidence="6 7">
    <name type="scientific">Kineosporia babensis</name>
    <dbReference type="NCBI Taxonomy" id="499548"/>
    <lineage>
        <taxon>Bacteria</taxon>
        <taxon>Bacillati</taxon>
        <taxon>Actinomycetota</taxon>
        <taxon>Actinomycetes</taxon>
        <taxon>Kineosporiales</taxon>
        <taxon>Kineosporiaceae</taxon>
        <taxon>Kineosporia</taxon>
    </lineage>
</organism>
<feature type="chain" id="PRO_5040884335" evidence="5">
    <location>
        <begin position="27"/>
        <end position="431"/>
    </location>
</feature>
<evidence type="ECO:0000256" key="2">
    <source>
        <dbReference type="ARBA" id="ARBA00022803"/>
    </source>
</evidence>
<dbReference type="PANTHER" id="PTHR44858">
    <property type="entry name" value="TETRATRICOPEPTIDE REPEAT PROTEIN 6"/>
    <property type="match status" value="1"/>
</dbReference>
<dbReference type="InterPro" id="IPR019734">
    <property type="entry name" value="TPR_rpt"/>
</dbReference>
<dbReference type="EMBL" id="JAJOMB010000019">
    <property type="protein sequence ID" value="MCD5315024.1"/>
    <property type="molecule type" value="Genomic_DNA"/>
</dbReference>
<dbReference type="PANTHER" id="PTHR44858:SF1">
    <property type="entry name" value="UDP-N-ACETYLGLUCOSAMINE--PEPTIDE N-ACETYLGLUCOSAMINYLTRANSFERASE SPINDLY-RELATED"/>
    <property type="match status" value="1"/>
</dbReference>
<dbReference type="InterPro" id="IPR050498">
    <property type="entry name" value="Ycf3"/>
</dbReference>
<evidence type="ECO:0000313" key="7">
    <source>
        <dbReference type="Proteomes" id="UP001138997"/>
    </source>
</evidence>
<dbReference type="PROSITE" id="PS50005">
    <property type="entry name" value="TPR"/>
    <property type="match status" value="2"/>
</dbReference>
<evidence type="ECO:0000256" key="5">
    <source>
        <dbReference type="SAM" id="SignalP"/>
    </source>
</evidence>
<dbReference type="AlphaFoldDB" id="A0A9X1SWR1"/>
<feature type="signal peptide" evidence="5">
    <location>
        <begin position="1"/>
        <end position="26"/>
    </location>
</feature>
<reference evidence="6" key="1">
    <citation type="submission" date="2021-11" db="EMBL/GenBank/DDBJ databases">
        <title>Streptomyces corallinus and Kineosporia corallina sp. nov., two new coral-derived marine actinobacteria.</title>
        <authorList>
            <person name="Buangrab K."/>
            <person name="Sutthacheep M."/>
            <person name="Yeemin T."/>
            <person name="Harunari E."/>
            <person name="Igarashi Y."/>
            <person name="Sripreechasak P."/>
            <person name="Kanchanasin P."/>
            <person name="Tanasupawat S."/>
            <person name="Phongsopitanun W."/>
        </authorList>
    </citation>
    <scope>NUCLEOTIDE SEQUENCE</scope>
    <source>
        <strain evidence="6">JCM 31032</strain>
    </source>
</reference>
<dbReference type="InterPro" id="IPR011990">
    <property type="entry name" value="TPR-like_helical_dom_sf"/>
</dbReference>
<keyword evidence="1" id="KW-0677">Repeat</keyword>
<name>A0A9X1SWR1_9ACTN</name>
<dbReference type="Pfam" id="PF13432">
    <property type="entry name" value="TPR_16"/>
    <property type="match status" value="3"/>
</dbReference>
<sequence>MTRPSLAPIAAVAAGILLLAAAGVTAFQSPPEQPRSELAASAPPADPITSVQGHLKEYPDDATGWATLGHAYLQQARISGDPTYYPKAEGALKKSLALQPKKNATALSGLGALANARHDFTQARDWARQAQAADPFDATARAVEDDALTQLGNYAGARLAAQKMLDLEPGVPSFTRASYHFEMDGNPASARKALERALAEATQPSDIAYCRYYLGELAFNEGDPAQAQPEYQAGLKVDPENAQLLAGLAKARAATGDLDGARADYAAVVARLPLTQYLLEYAELLQTMGREDEYRQQLDLISAQDQLMAANGARDDLMASQVAADHGKPENAVRHARAEWSLRKSVLVADALAWALHRAGKNDEARQYAITAGKLGWRNATFSYHRGMIELALGNRSDARRHLARALEINPHFSLVQAPKAKSALNSLKGL</sequence>
<accession>A0A9X1SWR1</accession>
<keyword evidence="2 3" id="KW-0802">TPR repeat</keyword>
<dbReference type="Proteomes" id="UP001138997">
    <property type="component" value="Unassembled WGS sequence"/>
</dbReference>
<evidence type="ECO:0000256" key="3">
    <source>
        <dbReference type="PROSITE-ProRule" id="PRU00339"/>
    </source>
</evidence>
<evidence type="ECO:0000256" key="1">
    <source>
        <dbReference type="ARBA" id="ARBA00022737"/>
    </source>
</evidence>
<feature type="repeat" description="TPR" evidence="3">
    <location>
        <begin position="208"/>
        <end position="241"/>
    </location>
</feature>
<comment type="caution">
    <text evidence="6">The sequence shown here is derived from an EMBL/GenBank/DDBJ whole genome shotgun (WGS) entry which is preliminary data.</text>
</comment>
<protein>
    <submittedName>
        <fullName evidence="6">Tetratricopeptide repeat protein</fullName>
    </submittedName>
</protein>
<keyword evidence="5" id="KW-0732">Signal</keyword>
<dbReference type="SMART" id="SM00028">
    <property type="entry name" value="TPR"/>
    <property type="match status" value="5"/>
</dbReference>
<evidence type="ECO:0000256" key="4">
    <source>
        <dbReference type="SAM" id="MobiDB-lite"/>
    </source>
</evidence>
<dbReference type="Gene3D" id="1.25.40.10">
    <property type="entry name" value="Tetratricopeptide repeat domain"/>
    <property type="match status" value="3"/>
</dbReference>
<dbReference type="SUPFAM" id="SSF48452">
    <property type="entry name" value="TPR-like"/>
    <property type="match status" value="2"/>
</dbReference>
<feature type="repeat" description="TPR" evidence="3">
    <location>
        <begin position="380"/>
        <end position="413"/>
    </location>
</feature>